<evidence type="ECO:0000256" key="1">
    <source>
        <dbReference type="SAM" id="MobiDB-lite"/>
    </source>
</evidence>
<name>A0A0L0FXU2_9EUKA</name>
<dbReference type="AlphaFoldDB" id="A0A0L0FXU2"/>
<gene>
    <name evidence="2" type="ORF">SARC_06210</name>
</gene>
<keyword evidence="3" id="KW-1185">Reference proteome</keyword>
<proteinExistence type="predicted"/>
<protein>
    <submittedName>
        <fullName evidence="2">Uncharacterized protein</fullName>
    </submittedName>
</protein>
<sequence>MAAEESDEETSSSSKREQTQARAATHKVSQREGNITQLGVANPDTETIIKTTSEEFFQRELAARVEEPERELAIKEAKRADDHAIQDSKIKMMEMQIMNLSTGARNKERTELEAEATLRANKFSRITQGEIS</sequence>
<feature type="compositionally biased region" description="Polar residues" evidence="1">
    <location>
        <begin position="31"/>
        <end position="41"/>
    </location>
</feature>
<evidence type="ECO:0000313" key="3">
    <source>
        <dbReference type="Proteomes" id="UP000054560"/>
    </source>
</evidence>
<reference evidence="2 3" key="1">
    <citation type="submission" date="2011-02" db="EMBL/GenBank/DDBJ databases">
        <title>The Genome Sequence of Sphaeroforma arctica JP610.</title>
        <authorList>
            <consortium name="The Broad Institute Genome Sequencing Platform"/>
            <person name="Russ C."/>
            <person name="Cuomo C."/>
            <person name="Young S.K."/>
            <person name="Zeng Q."/>
            <person name="Gargeya S."/>
            <person name="Alvarado L."/>
            <person name="Berlin A."/>
            <person name="Chapman S.B."/>
            <person name="Chen Z."/>
            <person name="Freedman E."/>
            <person name="Gellesch M."/>
            <person name="Goldberg J."/>
            <person name="Griggs A."/>
            <person name="Gujja S."/>
            <person name="Heilman E."/>
            <person name="Heiman D."/>
            <person name="Howarth C."/>
            <person name="Mehta T."/>
            <person name="Neiman D."/>
            <person name="Pearson M."/>
            <person name="Roberts A."/>
            <person name="Saif S."/>
            <person name="Shea T."/>
            <person name="Shenoy N."/>
            <person name="Sisk P."/>
            <person name="Stolte C."/>
            <person name="Sykes S."/>
            <person name="White J."/>
            <person name="Yandava C."/>
            <person name="Burger G."/>
            <person name="Gray M.W."/>
            <person name="Holland P.W.H."/>
            <person name="King N."/>
            <person name="Lang F.B.F."/>
            <person name="Roger A.J."/>
            <person name="Ruiz-Trillo I."/>
            <person name="Haas B."/>
            <person name="Nusbaum C."/>
            <person name="Birren B."/>
        </authorList>
    </citation>
    <scope>NUCLEOTIDE SEQUENCE [LARGE SCALE GENOMIC DNA]</scope>
    <source>
        <strain evidence="2 3">JP610</strain>
    </source>
</reference>
<evidence type="ECO:0000313" key="2">
    <source>
        <dbReference type="EMBL" id="KNC81464.1"/>
    </source>
</evidence>
<dbReference type="RefSeq" id="XP_014155366.1">
    <property type="nucleotide sequence ID" value="XM_014299891.1"/>
</dbReference>
<accession>A0A0L0FXU2</accession>
<dbReference type="EMBL" id="KQ242030">
    <property type="protein sequence ID" value="KNC81464.1"/>
    <property type="molecule type" value="Genomic_DNA"/>
</dbReference>
<dbReference type="GeneID" id="25906714"/>
<dbReference type="Proteomes" id="UP000054560">
    <property type="component" value="Unassembled WGS sequence"/>
</dbReference>
<organism evidence="2 3">
    <name type="scientific">Sphaeroforma arctica JP610</name>
    <dbReference type="NCBI Taxonomy" id="667725"/>
    <lineage>
        <taxon>Eukaryota</taxon>
        <taxon>Ichthyosporea</taxon>
        <taxon>Ichthyophonida</taxon>
        <taxon>Sphaeroforma</taxon>
    </lineage>
</organism>
<feature type="region of interest" description="Disordered" evidence="1">
    <location>
        <begin position="1"/>
        <end position="41"/>
    </location>
</feature>
<feature type="compositionally biased region" description="Acidic residues" evidence="1">
    <location>
        <begin position="1"/>
        <end position="10"/>
    </location>
</feature>